<dbReference type="PANTHER" id="PTHR40758:SF1">
    <property type="entry name" value="CONSERVED PROTEIN"/>
    <property type="match status" value="1"/>
</dbReference>
<proteinExistence type="predicted"/>
<protein>
    <submittedName>
        <fullName evidence="3">Maleylpyruvate isomerase N-terminal domain-containing protein</fullName>
    </submittedName>
</protein>
<feature type="domain" description="MDMPI C-terminal" evidence="1">
    <location>
        <begin position="127"/>
        <end position="217"/>
    </location>
</feature>
<organism evidence="3 4">
    <name type="scientific">Actinokineospora xionganensis</name>
    <dbReference type="NCBI Taxonomy" id="2684470"/>
    <lineage>
        <taxon>Bacteria</taxon>
        <taxon>Bacillati</taxon>
        <taxon>Actinomycetota</taxon>
        <taxon>Actinomycetes</taxon>
        <taxon>Pseudonocardiales</taxon>
        <taxon>Pseudonocardiaceae</taxon>
        <taxon>Actinokineospora</taxon>
    </lineage>
</organism>
<keyword evidence="4" id="KW-1185">Reference proteome</keyword>
<evidence type="ECO:0000259" key="1">
    <source>
        <dbReference type="Pfam" id="PF07398"/>
    </source>
</evidence>
<dbReference type="GO" id="GO:0016853">
    <property type="term" value="F:isomerase activity"/>
    <property type="evidence" value="ECO:0007669"/>
    <property type="project" value="UniProtKB-KW"/>
</dbReference>
<feature type="domain" description="Mycothiol-dependent maleylpyruvate isomerase metal-binding" evidence="2">
    <location>
        <begin position="13"/>
        <end position="111"/>
    </location>
</feature>
<gene>
    <name evidence="3" type="ORF">GPZ80_05015</name>
</gene>
<dbReference type="Pfam" id="PF11716">
    <property type="entry name" value="MDMPI_N"/>
    <property type="match status" value="1"/>
</dbReference>
<reference evidence="3 4" key="1">
    <citation type="submission" date="2020-06" db="EMBL/GenBank/DDBJ databases">
        <title>Actinokineospora xiongansis sp. nov., isolated from soil of Baiyangdian.</title>
        <authorList>
            <person name="Zhang X."/>
        </authorList>
    </citation>
    <scope>NUCLEOTIDE SEQUENCE [LARGE SCALE GENOMIC DNA]</scope>
    <source>
        <strain evidence="3 4">HBU206404</strain>
    </source>
</reference>
<dbReference type="InterPro" id="IPR024344">
    <property type="entry name" value="MDMPI_metal-binding"/>
</dbReference>
<comment type="caution">
    <text evidence="3">The sequence shown here is derived from an EMBL/GenBank/DDBJ whole genome shotgun (WGS) entry which is preliminary data.</text>
</comment>
<evidence type="ECO:0000259" key="2">
    <source>
        <dbReference type="Pfam" id="PF11716"/>
    </source>
</evidence>
<accession>A0ABR7L1K6</accession>
<keyword evidence="3" id="KW-0413">Isomerase</keyword>
<sequence>MDFAKAVDQIRLHSAALRAAAIDAGPEAAVPTCPEWTVHQLVSHVARAQSWPSEESPGRPAPRDWDELLAWWNPDSFCDTLLAAAALWPHTTLMWWARRSAHEAAIHRLDAEHARGLAVPTLLFDPDFAADGIDELLSLIAARRCTVAAPAEVLLHAADAGRVWNLRLAPGQGVEVGADECPAIDFDAAVVGTADAVYRALWRRPSTAIITGDQLLLNQLRSP</sequence>
<dbReference type="Proteomes" id="UP000734823">
    <property type="component" value="Unassembled WGS sequence"/>
</dbReference>
<dbReference type="EMBL" id="JABVED010000002">
    <property type="protein sequence ID" value="MBC6446535.1"/>
    <property type="molecule type" value="Genomic_DNA"/>
</dbReference>
<name>A0ABR7L1K6_9PSEU</name>
<dbReference type="RefSeq" id="WP_187218556.1">
    <property type="nucleotide sequence ID" value="NZ_JABVED010000002.1"/>
</dbReference>
<dbReference type="InterPro" id="IPR010872">
    <property type="entry name" value="MDMPI_C-term_domain"/>
</dbReference>
<evidence type="ECO:0000313" key="4">
    <source>
        <dbReference type="Proteomes" id="UP000734823"/>
    </source>
</evidence>
<dbReference type="PANTHER" id="PTHR40758">
    <property type="entry name" value="CONSERVED PROTEIN"/>
    <property type="match status" value="1"/>
</dbReference>
<evidence type="ECO:0000313" key="3">
    <source>
        <dbReference type="EMBL" id="MBC6446535.1"/>
    </source>
</evidence>
<dbReference type="Pfam" id="PF07398">
    <property type="entry name" value="MDMPI_C"/>
    <property type="match status" value="1"/>
</dbReference>